<dbReference type="EMBL" id="LVLJ01001301">
    <property type="protein sequence ID" value="OAE30535.1"/>
    <property type="molecule type" value="Genomic_DNA"/>
</dbReference>
<sequence length="254" mass="28248">MYAPAPFTFGAWHARAKCNLASGRPSLRSATPALPKKTDIPVAVSSVQVCKCVSGMRLRAICKSSETNITPSYARNRIKSNHYDLASDCANRKQETAGNQCKQAIRMKMNLQKTRIPVKSKLEYRVAKGTSRLSERKLERKEALYVTEQLIALLQDVKLEWDTANLAVSRPTGRQTLPSMGTAWKKDAASSIRSCPWNVCAIEVTTTSANDNRVRPHRVQFLCTVLYSGIGKCSWKARVGVDFCVQANSIRESH</sequence>
<organism evidence="1 2">
    <name type="scientific">Marchantia polymorpha subsp. ruderalis</name>
    <dbReference type="NCBI Taxonomy" id="1480154"/>
    <lineage>
        <taxon>Eukaryota</taxon>
        <taxon>Viridiplantae</taxon>
        <taxon>Streptophyta</taxon>
        <taxon>Embryophyta</taxon>
        <taxon>Marchantiophyta</taxon>
        <taxon>Marchantiopsida</taxon>
        <taxon>Marchantiidae</taxon>
        <taxon>Marchantiales</taxon>
        <taxon>Marchantiaceae</taxon>
        <taxon>Marchantia</taxon>
    </lineage>
</organism>
<evidence type="ECO:0000313" key="1">
    <source>
        <dbReference type="EMBL" id="OAE30535.1"/>
    </source>
</evidence>
<keyword evidence="2" id="KW-1185">Reference proteome</keyword>
<proteinExistence type="predicted"/>
<evidence type="ECO:0000313" key="2">
    <source>
        <dbReference type="Proteomes" id="UP000077202"/>
    </source>
</evidence>
<name>A0A176WE41_MARPO</name>
<dbReference type="AlphaFoldDB" id="A0A176WE41"/>
<accession>A0A176WE41</accession>
<gene>
    <name evidence="1" type="ORF">AXG93_977s1210</name>
</gene>
<dbReference type="Proteomes" id="UP000077202">
    <property type="component" value="Unassembled WGS sequence"/>
</dbReference>
<reference evidence="1" key="1">
    <citation type="submission" date="2016-03" db="EMBL/GenBank/DDBJ databases">
        <title>Mechanisms controlling the formation of the plant cell surface in tip-growing cells are functionally conserved among land plants.</title>
        <authorList>
            <person name="Honkanen S."/>
            <person name="Jones V.A."/>
            <person name="Morieri G."/>
            <person name="Champion C."/>
            <person name="Hetherington A.J."/>
            <person name="Kelly S."/>
            <person name="Saint-Marcoux D."/>
            <person name="Proust H."/>
            <person name="Prescott H."/>
            <person name="Dolan L."/>
        </authorList>
    </citation>
    <scope>NUCLEOTIDE SEQUENCE [LARGE SCALE GENOMIC DNA]</scope>
    <source>
        <tissue evidence="1">Whole gametophyte</tissue>
    </source>
</reference>
<comment type="caution">
    <text evidence="1">The sequence shown here is derived from an EMBL/GenBank/DDBJ whole genome shotgun (WGS) entry which is preliminary data.</text>
</comment>
<protein>
    <submittedName>
        <fullName evidence="1">Uncharacterized protein</fullName>
    </submittedName>
</protein>